<dbReference type="InterPro" id="IPR010723">
    <property type="entry name" value="HemN_C"/>
</dbReference>
<dbReference type="EMBL" id="FOOX01000017">
    <property type="protein sequence ID" value="SFH12906.1"/>
    <property type="molecule type" value="Genomic_DNA"/>
</dbReference>
<evidence type="ECO:0000256" key="15">
    <source>
        <dbReference type="PIRSR" id="PIRSR000167-2"/>
    </source>
</evidence>
<dbReference type="InterPro" id="IPR034505">
    <property type="entry name" value="Coproporphyrinogen-III_oxidase"/>
</dbReference>
<keyword evidence="7 13" id="KW-0479">Metal-binding</keyword>
<evidence type="ECO:0000256" key="2">
    <source>
        <dbReference type="ARBA" id="ARBA00004785"/>
    </source>
</evidence>
<evidence type="ECO:0000256" key="7">
    <source>
        <dbReference type="ARBA" id="ARBA00022723"/>
    </source>
</evidence>
<dbReference type="SFLD" id="SFLDG01082">
    <property type="entry name" value="B12-binding_domain_containing"/>
    <property type="match status" value="1"/>
</dbReference>
<proteinExistence type="inferred from homology"/>
<organism evidence="17 18">
    <name type="scientific">Desulfotruncus arcticus DSM 17038</name>
    <dbReference type="NCBI Taxonomy" id="1121424"/>
    <lineage>
        <taxon>Bacteria</taxon>
        <taxon>Bacillati</taxon>
        <taxon>Bacillota</taxon>
        <taxon>Clostridia</taxon>
        <taxon>Eubacteriales</taxon>
        <taxon>Desulfallaceae</taxon>
        <taxon>Desulfotruncus</taxon>
    </lineage>
</organism>
<dbReference type="NCBIfam" id="TIGR00539">
    <property type="entry name" value="hemN_rel"/>
    <property type="match status" value="1"/>
</dbReference>
<dbReference type="STRING" id="341036.SAMN05660649_03988"/>
<gene>
    <name evidence="17" type="ORF">SAMN05660649_03988</name>
</gene>
<feature type="domain" description="Radical SAM core" evidence="16">
    <location>
        <begin position="14"/>
        <end position="256"/>
    </location>
</feature>
<dbReference type="PIRSF" id="PIRSF000167">
    <property type="entry name" value="HemN"/>
    <property type="match status" value="1"/>
</dbReference>
<dbReference type="Proteomes" id="UP000199337">
    <property type="component" value="Unassembled WGS sequence"/>
</dbReference>
<name>A0A1I2XJN3_9FIRM</name>
<accession>A0A1I2XJN3</accession>
<dbReference type="InterPro" id="IPR004558">
    <property type="entry name" value="Coprogen_oxidase_HemN"/>
</dbReference>
<comment type="subunit">
    <text evidence="4">Monomer.</text>
</comment>
<feature type="binding site" evidence="14">
    <location>
        <position position="84"/>
    </location>
    <ligand>
        <name>S-adenosyl-L-methionine</name>
        <dbReference type="ChEBI" id="CHEBI:59789"/>
        <label>1</label>
    </ligand>
</feature>
<evidence type="ECO:0000256" key="12">
    <source>
        <dbReference type="ARBA" id="ARBA00048321"/>
    </source>
</evidence>
<dbReference type="SUPFAM" id="SSF102114">
    <property type="entry name" value="Radical SAM enzymes"/>
    <property type="match status" value="1"/>
</dbReference>
<keyword evidence="9 13" id="KW-0411">Iron-sulfur</keyword>
<dbReference type="GO" id="GO:0051539">
    <property type="term" value="F:4 iron, 4 sulfur cluster binding"/>
    <property type="evidence" value="ECO:0007669"/>
    <property type="project" value="UniProtKB-KW"/>
</dbReference>
<dbReference type="SFLD" id="SFLDS00029">
    <property type="entry name" value="Radical_SAM"/>
    <property type="match status" value="1"/>
</dbReference>
<dbReference type="InterPro" id="IPR004559">
    <property type="entry name" value="HemW-like"/>
</dbReference>
<evidence type="ECO:0000256" key="13">
    <source>
        <dbReference type="PIRNR" id="PIRNR000167"/>
    </source>
</evidence>
<dbReference type="GO" id="GO:0005737">
    <property type="term" value="C:cytoplasm"/>
    <property type="evidence" value="ECO:0007669"/>
    <property type="project" value="UniProtKB-SubCell"/>
</dbReference>
<dbReference type="UniPathway" id="UPA00251">
    <property type="reaction ID" value="UER00323"/>
</dbReference>
<evidence type="ECO:0000256" key="5">
    <source>
        <dbReference type="ARBA" id="ARBA00022617"/>
    </source>
</evidence>
<evidence type="ECO:0000256" key="1">
    <source>
        <dbReference type="ARBA" id="ARBA00004496"/>
    </source>
</evidence>
<evidence type="ECO:0000256" key="14">
    <source>
        <dbReference type="PIRSR" id="PIRSR000167-1"/>
    </source>
</evidence>
<protein>
    <recommendedName>
        <fullName evidence="13">Coproporphyrinogen-III oxidase</fullName>
        <ecNumber evidence="13">1.3.98.3</ecNumber>
    </recommendedName>
</protein>
<dbReference type="SFLD" id="SFLDF00288">
    <property type="entry name" value="HemN-like__clustered_with_nucl"/>
    <property type="match status" value="1"/>
</dbReference>
<feature type="binding site" evidence="15">
    <location>
        <position position="33"/>
    </location>
    <ligand>
        <name>[4Fe-4S] cluster</name>
        <dbReference type="ChEBI" id="CHEBI:49883"/>
        <note>4Fe-4S-S-AdoMet</note>
    </ligand>
</feature>
<evidence type="ECO:0000256" key="9">
    <source>
        <dbReference type="ARBA" id="ARBA00023014"/>
    </source>
</evidence>
<keyword evidence="11 13" id="KW-0627">Porphyrin biosynthesis</keyword>
<dbReference type="PANTHER" id="PTHR13932">
    <property type="entry name" value="COPROPORPHYRINIGEN III OXIDASE"/>
    <property type="match status" value="1"/>
</dbReference>
<keyword evidence="6 13" id="KW-0949">S-adenosyl-L-methionine</keyword>
<dbReference type="AlphaFoldDB" id="A0A1I2XJN3"/>
<evidence type="ECO:0000256" key="10">
    <source>
        <dbReference type="ARBA" id="ARBA00023186"/>
    </source>
</evidence>
<reference evidence="18" key="1">
    <citation type="submission" date="2016-10" db="EMBL/GenBank/DDBJ databases">
        <authorList>
            <person name="Varghese N."/>
            <person name="Submissions S."/>
        </authorList>
    </citation>
    <scope>NUCLEOTIDE SEQUENCE [LARGE SCALE GENOMIC DNA]</scope>
    <source>
        <strain evidence="18">DSM 17038</strain>
    </source>
</reference>
<feature type="binding site" evidence="14">
    <location>
        <position position="144"/>
    </location>
    <ligand>
        <name>S-adenosyl-L-methionine</name>
        <dbReference type="ChEBI" id="CHEBI:59789"/>
        <label>2</label>
    </ligand>
</feature>
<evidence type="ECO:0000259" key="16">
    <source>
        <dbReference type="PROSITE" id="PS51918"/>
    </source>
</evidence>
<feature type="binding site" evidence="15">
    <location>
        <position position="36"/>
    </location>
    <ligand>
        <name>[4Fe-4S] cluster</name>
        <dbReference type="ChEBI" id="CHEBI:49883"/>
        <note>4Fe-4S-S-AdoMet</note>
    </ligand>
</feature>
<dbReference type="InterPro" id="IPR007197">
    <property type="entry name" value="rSAM"/>
</dbReference>
<feature type="binding site" evidence="14">
    <location>
        <position position="181"/>
    </location>
    <ligand>
        <name>S-adenosyl-L-methionine</name>
        <dbReference type="ChEBI" id="CHEBI:59789"/>
        <label>2</label>
    </ligand>
</feature>
<evidence type="ECO:0000256" key="3">
    <source>
        <dbReference type="ARBA" id="ARBA00006100"/>
    </source>
</evidence>
<dbReference type="InterPro" id="IPR058240">
    <property type="entry name" value="rSAM_sf"/>
</dbReference>
<keyword evidence="13 15" id="KW-0004">4Fe-4S</keyword>
<keyword evidence="13" id="KW-0963">Cytoplasm</keyword>
<dbReference type="GO" id="GO:0004109">
    <property type="term" value="F:coproporphyrinogen oxidase activity"/>
    <property type="evidence" value="ECO:0007669"/>
    <property type="project" value="InterPro"/>
</dbReference>
<evidence type="ECO:0000313" key="18">
    <source>
        <dbReference type="Proteomes" id="UP000199337"/>
    </source>
</evidence>
<comment type="pathway">
    <text evidence="2 13">Porphyrin-containing compound metabolism; protoporphyrin-IX biosynthesis; protoporphyrinogen-IX from coproporphyrinogen-III (AdoMet route): step 1/1.</text>
</comment>
<dbReference type="GO" id="GO:0006782">
    <property type="term" value="P:protoporphyrinogen IX biosynthetic process"/>
    <property type="evidence" value="ECO:0007669"/>
    <property type="project" value="UniProtKB-UniPathway"/>
</dbReference>
<keyword evidence="13" id="KW-0560">Oxidoreductase</keyword>
<comment type="cofactor">
    <cofactor evidence="13 15">
        <name>[4Fe-4S] cluster</name>
        <dbReference type="ChEBI" id="CHEBI:49883"/>
    </cofactor>
    <text evidence="13 15">Binds 1 [4Fe-4S] cluster. The cluster is coordinated with 3 cysteines and an exchangeable S-adenosyl-L-methionine.</text>
</comment>
<keyword evidence="18" id="KW-1185">Reference proteome</keyword>
<keyword evidence="5" id="KW-0349">Heme</keyword>
<dbReference type="Pfam" id="PF06969">
    <property type="entry name" value="HemN_C"/>
    <property type="match status" value="1"/>
</dbReference>
<dbReference type="EC" id="1.3.98.3" evidence="13"/>
<dbReference type="PANTHER" id="PTHR13932:SF5">
    <property type="entry name" value="RADICAL S-ADENOSYL METHIONINE DOMAIN-CONTAINING PROTEIN 1, MITOCHONDRIAL"/>
    <property type="match status" value="1"/>
</dbReference>
<dbReference type="InterPro" id="IPR013785">
    <property type="entry name" value="Aldolase_TIM"/>
</dbReference>
<keyword evidence="8 13" id="KW-0408">Iron</keyword>
<dbReference type="SFLD" id="SFLDG01065">
    <property type="entry name" value="anaerobic_coproporphyrinogen-I"/>
    <property type="match status" value="1"/>
</dbReference>
<comment type="catalytic activity">
    <reaction evidence="12 13">
        <text>coproporphyrinogen III + 2 S-adenosyl-L-methionine = protoporphyrinogen IX + 2 5'-deoxyadenosine + 2 L-methionine + 2 CO2</text>
        <dbReference type="Rhea" id="RHEA:15425"/>
        <dbReference type="ChEBI" id="CHEBI:16526"/>
        <dbReference type="ChEBI" id="CHEBI:17319"/>
        <dbReference type="ChEBI" id="CHEBI:57307"/>
        <dbReference type="ChEBI" id="CHEBI:57309"/>
        <dbReference type="ChEBI" id="CHEBI:57844"/>
        <dbReference type="ChEBI" id="CHEBI:59789"/>
        <dbReference type="EC" id="1.3.98.3"/>
    </reaction>
</comment>
<sequence length="414" mass="46284">MVNNINYASNYCFIGDNPPASLYVHVPFCVRKCDYCDFISFSYNSGDAERYAAGLKREIELIEIELINVGYEKNLSMSTVFIGGGTPTCLSLELILEIIKLIKSSFSLSDNTEFTVEANPGTIDRQKLQSLYRAGVNRLSIGAQAFDTKTLNILGRIHTVEQTVDAVRAARAAGFDNINLDLIFGAPGQSPADWRHCLEQAIELQPEHIAAYGLQIEEGTRLKRRLERGELSLCAEDDQIQMYEDTAALLEQAGLKKYEISNYARPGRECRHNLVYWHNGEYIGLGPAAHSRIKNKRYANTEQLNLYLSRLAEGLPPAAWEETVTPENDAFETIFLGLRLSAGLNLAWFKARFGYSLDDRYPGVARRLIEQGFLEEAEGSLRLTSRGVNVSNMVMSEFVPPITCLRTACKTPPS</sequence>
<dbReference type="PROSITE" id="PS51918">
    <property type="entry name" value="RADICAL_SAM"/>
    <property type="match status" value="1"/>
</dbReference>
<feature type="binding site" evidence="14">
    <location>
        <begin position="85"/>
        <end position="86"/>
    </location>
    <ligand>
        <name>S-adenosyl-L-methionine</name>
        <dbReference type="ChEBI" id="CHEBI:59789"/>
        <label>2</label>
    </ligand>
</feature>
<dbReference type="OrthoDB" id="9808022at2"/>
<dbReference type="GO" id="GO:0046872">
    <property type="term" value="F:metal ion binding"/>
    <property type="evidence" value="ECO:0007669"/>
    <property type="project" value="UniProtKB-KW"/>
</dbReference>
<dbReference type="Gene3D" id="3.20.20.70">
    <property type="entry name" value="Aldolase class I"/>
    <property type="match status" value="1"/>
</dbReference>
<dbReference type="GO" id="GO:0051989">
    <property type="term" value="F:coproporphyrinogen dehydrogenase activity"/>
    <property type="evidence" value="ECO:0007669"/>
    <property type="project" value="UniProtKB-EC"/>
</dbReference>
<feature type="binding site" evidence="14">
    <location>
        <position position="117"/>
    </location>
    <ligand>
        <name>S-adenosyl-L-methionine</name>
        <dbReference type="ChEBI" id="CHEBI:59789"/>
        <label>1</label>
    </ligand>
</feature>
<evidence type="ECO:0000256" key="6">
    <source>
        <dbReference type="ARBA" id="ARBA00022691"/>
    </source>
</evidence>
<evidence type="ECO:0000256" key="11">
    <source>
        <dbReference type="ARBA" id="ARBA00023244"/>
    </source>
</evidence>
<feature type="binding site" evidence="14">
    <location>
        <position position="156"/>
    </location>
    <ligand>
        <name>S-adenosyl-L-methionine</name>
        <dbReference type="ChEBI" id="CHEBI:59789"/>
        <label>2</label>
    </ligand>
</feature>
<evidence type="ECO:0000313" key="17">
    <source>
        <dbReference type="EMBL" id="SFH12906.1"/>
    </source>
</evidence>
<evidence type="ECO:0000256" key="4">
    <source>
        <dbReference type="ARBA" id="ARBA00011245"/>
    </source>
</evidence>
<comment type="subcellular location">
    <subcellularLocation>
        <location evidence="1 13">Cytoplasm</location>
    </subcellularLocation>
</comment>
<comment type="similarity">
    <text evidence="3">Belongs to the anaerobic coproporphyrinogen-III oxidase family. HemW subfamily.</text>
</comment>
<dbReference type="Pfam" id="PF04055">
    <property type="entry name" value="Radical_SAM"/>
    <property type="match status" value="1"/>
</dbReference>
<feature type="binding site" evidence="14">
    <location>
        <position position="23"/>
    </location>
    <ligand>
        <name>S-adenosyl-L-methionine</name>
        <dbReference type="ChEBI" id="CHEBI:59789"/>
        <label>1</label>
    </ligand>
</feature>
<dbReference type="RefSeq" id="WP_092473638.1">
    <property type="nucleotide sequence ID" value="NZ_FOOX01000017.1"/>
</dbReference>
<dbReference type="InterPro" id="IPR006638">
    <property type="entry name" value="Elp3/MiaA/NifB-like_rSAM"/>
</dbReference>
<evidence type="ECO:0000256" key="8">
    <source>
        <dbReference type="ARBA" id="ARBA00023004"/>
    </source>
</evidence>
<feature type="binding site" evidence="15">
    <location>
        <position position="29"/>
    </location>
    <ligand>
        <name>[4Fe-4S] cluster</name>
        <dbReference type="ChEBI" id="CHEBI:49883"/>
        <note>4Fe-4S-S-AdoMet</note>
    </ligand>
</feature>
<dbReference type="SMART" id="SM00729">
    <property type="entry name" value="Elp3"/>
    <property type="match status" value="1"/>
</dbReference>
<keyword evidence="10" id="KW-0143">Chaperone</keyword>
<dbReference type="SFLD" id="SFLDF00562">
    <property type="entry name" value="HemN-like__clustered_with_heat"/>
    <property type="match status" value="1"/>
</dbReference>